<dbReference type="Gene3D" id="3.40.50.300">
    <property type="entry name" value="P-loop containing nucleotide triphosphate hydrolases"/>
    <property type="match status" value="1"/>
</dbReference>
<dbReference type="PIRSF" id="PIRSF036578">
    <property type="entry name" value="RFC1"/>
    <property type="match status" value="1"/>
</dbReference>
<accession>A0AAV2IPT2</accession>
<dbReference type="CDD" id="cd18140">
    <property type="entry name" value="HLD_clamp_RFC"/>
    <property type="match status" value="1"/>
</dbReference>
<evidence type="ECO:0000256" key="7">
    <source>
        <dbReference type="ARBA" id="ARBA00022840"/>
    </source>
</evidence>
<evidence type="ECO:0000256" key="3">
    <source>
        <dbReference type="ARBA" id="ARBA00020401"/>
    </source>
</evidence>
<evidence type="ECO:0000256" key="5">
    <source>
        <dbReference type="ARBA" id="ARBA00022705"/>
    </source>
</evidence>
<dbReference type="SUPFAM" id="SSF52540">
    <property type="entry name" value="P-loop containing nucleoside triphosphate hydrolases"/>
    <property type="match status" value="1"/>
</dbReference>
<dbReference type="AlphaFoldDB" id="A0AAV2IPT2"/>
<dbReference type="InterPro" id="IPR036420">
    <property type="entry name" value="BRCT_dom_sf"/>
</dbReference>
<evidence type="ECO:0000256" key="4">
    <source>
        <dbReference type="ARBA" id="ARBA00022553"/>
    </source>
</evidence>
<dbReference type="GO" id="GO:0003689">
    <property type="term" value="F:DNA clamp loader activity"/>
    <property type="evidence" value="ECO:0007669"/>
    <property type="project" value="UniProtKB-UniRule"/>
</dbReference>
<feature type="compositionally biased region" description="Acidic residues" evidence="13">
    <location>
        <begin position="798"/>
        <end position="809"/>
    </location>
</feature>
<gene>
    <name evidence="15" type="ORF">GSLYS_00021900001</name>
</gene>
<protein>
    <recommendedName>
        <fullName evidence="3 12">Replication factor C subunit 1</fullName>
    </recommendedName>
</protein>
<feature type="compositionally biased region" description="Polar residues" evidence="13">
    <location>
        <begin position="18"/>
        <end position="45"/>
    </location>
</feature>
<dbReference type="Pfam" id="PF00533">
    <property type="entry name" value="BRCT"/>
    <property type="match status" value="1"/>
</dbReference>
<dbReference type="Gene3D" id="1.20.272.10">
    <property type="match status" value="1"/>
</dbReference>
<evidence type="ECO:0000313" key="15">
    <source>
        <dbReference type="EMBL" id="CAL1548583.1"/>
    </source>
</evidence>
<feature type="region of interest" description="Disordered" evidence="13">
    <location>
        <begin position="767"/>
        <end position="850"/>
    </location>
</feature>
<dbReference type="GO" id="GO:0006281">
    <property type="term" value="P:DNA repair"/>
    <property type="evidence" value="ECO:0007669"/>
    <property type="project" value="InterPro"/>
</dbReference>
<comment type="similarity">
    <text evidence="2 12">Belongs to the activator 1 large subunit family.</text>
</comment>
<dbReference type="GO" id="GO:0003677">
    <property type="term" value="F:DNA binding"/>
    <property type="evidence" value="ECO:0007669"/>
    <property type="project" value="UniProtKB-KW"/>
</dbReference>
<dbReference type="Pfam" id="PF08519">
    <property type="entry name" value="RFC1"/>
    <property type="match status" value="1"/>
</dbReference>
<dbReference type="Pfam" id="PF25361">
    <property type="entry name" value="AAA_lid_RFC1"/>
    <property type="match status" value="1"/>
</dbReference>
<sequence>MEVTKETKLDSTKVKVETTPQKTKLLTKGESTPLNSKLSTPASKSGSEKKQPGSEKKDDDGFGSKKIAGFKAFKERGGPLALGSKEIPEGAENCLEGLTFVITGVLDCIERDDAKTLIERHGGKVTGNVSGRTNYVVVGRDPGESKITKANNLKVKQVNEDQLFELIRTLPGKTSKYEIKAKEQFKKEASAKKALGKKGTPNKLDAFRSFKDNTTPSTPSPVKQKSSLFTQLKDTSETSVTSPASTKLLSQSLSTSQVTSDAAANQPETLLWVDKHKPTALKNIIGQQGDKSNAKKLLNWLTSWHENVIIKGLKPPSAFFGKGDGAGNRAALLSGPPGIGKTTTATLVCKEAKFSFVELNASDCRSKRSLKEVVSESLNNQTLVDYMGDNSSGASPSGQSHCLIMDEVDGMAGNEDRGGLQELVLLIKHTKIPIICICNDRNSMKMRTLSNYCLDLRFQRPRVEQIKGAMMSLAFKEGLKIPPAALNEIILASNHDIRQIIHNMSMWSASDKTMTFEQVKSDAAKAHKDIKLGPFDVCRKVFVDDEETRKMTINDKSDLFFHDYSFGPLFVHENYPNIIPKLAKGNHSRHLSCLARTIDSLCDGDLIDKLIRKDGNWNLLPTQAMFASVIPGELMRGSFPQMSAFPQWLGKFSSTNKTHRILQELGLHMRLQTSCDKRGLTLDYLPALRTSLTSPLTINGAAGVPDVIKVMDDYDIIKEDFDNILEVTKWPNSFDPMSKLDSKTKAAFTRQYNKEIHLTPYATGSINKKRRTRGVAMEEDEAVLEEEGGGEETTGAEGESEKEEEESLEENTMIKAKKPSTSSKGKKPSEQKAGGSEKGKGKAKGGGKKK</sequence>
<dbReference type="Gene3D" id="1.10.8.60">
    <property type="match status" value="1"/>
</dbReference>
<dbReference type="InterPro" id="IPR047854">
    <property type="entry name" value="RFC_lid"/>
</dbReference>
<dbReference type="InterPro" id="IPR008921">
    <property type="entry name" value="DNA_pol3_clamp-load_cplx_C"/>
</dbReference>
<keyword evidence="16" id="KW-1185">Reference proteome</keyword>
<dbReference type="GO" id="GO:0005663">
    <property type="term" value="C:DNA replication factor C complex"/>
    <property type="evidence" value="ECO:0007669"/>
    <property type="project" value="InterPro"/>
</dbReference>
<dbReference type="CDD" id="cd17752">
    <property type="entry name" value="BRCT_RFC1"/>
    <property type="match status" value="1"/>
</dbReference>
<dbReference type="FunFam" id="3.40.50.300:FF:000395">
    <property type="entry name" value="Replication factor C subunit 1"/>
    <property type="match status" value="1"/>
</dbReference>
<evidence type="ECO:0000256" key="1">
    <source>
        <dbReference type="ARBA" id="ARBA00004123"/>
    </source>
</evidence>
<evidence type="ECO:0000256" key="11">
    <source>
        <dbReference type="ARBA" id="ARBA00064311"/>
    </source>
</evidence>
<comment type="function">
    <text evidence="10">Subunit of the replication factor C (RFC) complex which acts during elongation of primed DNA templates by DNA polymerases delta and epsilon, and is necessary for ATP-dependent loading of proliferating cell nuclear antigen (PCNA) onto primed DNA. This subunit binds to the primer-template junction. Binds the PO-B transcription element as well as other GA rich DNA sequences. Can bind single- or double-stranded DNA.</text>
</comment>
<keyword evidence="9 12" id="KW-0539">Nucleus</keyword>
<dbReference type="EMBL" id="CAXITT010001450">
    <property type="protein sequence ID" value="CAL1548583.1"/>
    <property type="molecule type" value="Genomic_DNA"/>
</dbReference>
<evidence type="ECO:0000256" key="2">
    <source>
        <dbReference type="ARBA" id="ARBA00006116"/>
    </source>
</evidence>
<evidence type="ECO:0000256" key="10">
    <source>
        <dbReference type="ARBA" id="ARBA00054501"/>
    </source>
</evidence>
<evidence type="ECO:0000256" key="13">
    <source>
        <dbReference type="SAM" id="MobiDB-lite"/>
    </source>
</evidence>
<evidence type="ECO:0000256" key="8">
    <source>
        <dbReference type="ARBA" id="ARBA00023125"/>
    </source>
</evidence>
<dbReference type="GO" id="GO:0006260">
    <property type="term" value="P:DNA replication"/>
    <property type="evidence" value="ECO:0007669"/>
    <property type="project" value="UniProtKB-KW"/>
</dbReference>
<keyword evidence="6 12" id="KW-0547">Nucleotide-binding</keyword>
<dbReference type="FunFam" id="1.20.272.10:FF:000005">
    <property type="entry name" value="Replication factor C subunit 1"/>
    <property type="match status" value="1"/>
</dbReference>
<dbReference type="PANTHER" id="PTHR23389:SF6">
    <property type="entry name" value="REPLICATION FACTOR C SUBUNIT 1"/>
    <property type="match status" value="1"/>
</dbReference>
<feature type="region of interest" description="Disordered" evidence="13">
    <location>
        <begin position="190"/>
        <end position="244"/>
    </location>
</feature>
<dbReference type="InterPro" id="IPR027417">
    <property type="entry name" value="P-loop_NTPase"/>
</dbReference>
<feature type="compositionally biased region" description="Acidic residues" evidence="13">
    <location>
        <begin position="777"/>
        <end position="790"/>
    </location>
</feature>
<keyword evidence="8" id="KW-0238">DNA-binding</keyword>
<keyword evidence="5 12" id="KW-0235">DNA replication</keyword>
<dbReference type="FunFam" id="1.10.8.60:FF:000021">
    <property type="entry name" value="Replication factor C subunit 1"/>
    <property type="match status" value="1"/>
</dbReference>
<keyword evidence="4" id="KW-0597">Phosphoprotein</keyword>
<dbReference type="SUPFAM" id="SSF48019">
    <property type="entry name" value="post-AAA+ oligomerization domain-like"/>
    <property type="match status" value="1"/>
</dbReference>
<feature type="compositionally biased region" description="Basic and acidic residues" evidence="13">
    <location>
        <begin position="46"/>
        <end position="63"/>
    </location>
</feature>
<reference evidence="15 16" key="1">
    <citation type="submission" date="2024-04" db="EMBL/GenBank/DDBJ databases">
        <authorList>
            <consortium name="Genoscope - CEA"/>
            <person name="William W."/>
        </authorList>
    </citation>
    <scope>NUCLEOTIDE SEQUENCE [LARGE SCALE GENOMIC DNA]</scope>
</reference>
<organism evidence="15 16">
    <name type="scientific">Lymnaea stagnalis</name>
    <name type="common">Great pond snail</name>
    <name type="synonym">Helix stagnalis</name>
    <dbReference type="NCBI Taxonomy" id="6523"/>
    <lineage>
        <taxon>Eukaryota</taxon>
        <taxon>Metazoa</taxon>
        <taxon>Spiralia</taxon>
        <taxon>Lophotrochozoa</taxon>
        <taxon>Mollusca</taxon>
        <taxon>Gastropoda</taxon>
        <taxon>Heterobranchia</taxon>
        <taxon>Euthyneura</taxon>
        <taxon>Panpulmonata</taxon>
        <taxon>Hygrophila</taxon>
        <taxon>Lymnaeoidea</taxon>
        <taxon>Lymnaeidae</taxon>
        <taxon>Lymnaea</taxon>
    </lineage>
</organism>
<dbReference type="SUPFAM" id="SSF52113">
    <property type="entry name" value="BRCT domain"/>
    <property type="match status" value="1"/>
</dbReference>
<comment type="caution">
    <text evidence="15">The sequence shown here is derived from an EMBL/GenBank/DDBJ whole genome shotgun (WGS) entry which is preliminary data.</text>
</comment>
<evidence type="ECO:0000256" key="9">
    <source>
        <dbReference type="ARBA" id="ARBA00023242"/>
    </source>
</evidence>
<comment type="subunit">
    <text evidence="11">Large subunit of the RFC complex, an heteropentameric complex consisting of RFC1 and four small subunits RFC2, RFC3, RFC4 and RFC5; the RFC complex interacts with PCNA and the interaction involves RFC1.</text>
</comment>
<dbReference type="FunFam" id="3.40.50.10190:FF:000001">
    <property type="entry name" value="Replication factor C subunit 1"/>
    <property type="match status" value="1"/>
</dbReference>
<dbReference type="PANTHER" id="PTHR23389">
    <property type="entry name" value="CHROMOSOME TRANSMISSION FIDELITY FACTOR 18"/>
    <property type="match status" value="1"/>
</dbReference>
<evidence type="ECO:0000256" key="12">
    <source>
        <dbReference type="PIRNR" id="PIRNR036578"/>
    </source>
</evidence>
<dbReference type="Gene3D" id="3.40.50.10190">
    <property type="entry name" value="BRCT domain"/>
    <property type="match status" value="1"/>
</dbReference>
<proteinExistence type="inferred from homology"/>
<feature type="region of interest" description="Disordered" evidence="13">
    <location>
        <begin position="1"/>
        <end position="63"/>
    </location>
</feature>
<feature type="compositionally biased region" description="Basic residues" evidence="13">
    <location>
        <begin position="841"/>
        <end position="850"/>
    </location>
</feature>
<dbReference type="InterPro" id="IPR001357">
    <property type="entry name" value="BRCT_dom"/>
</dbReference>
<dbReference type="InterPro" id="IPR003593">
    <property type="entry name" value="AAA+_ATPase"/>
</dbReference>
<dbReference type="InterPro" id="IPR003959">
    <property type="entry name" value="ATPase_AAA_core"/>
</dbReference>
<dbReference type="CDD" id="cd00009">
    <property type="entry name" value="AAA"/>
    <property type="match status" value="1"/>
</dbReference>
<evidence type="ECO:0000259" key="14">
    <source>
        <dbReference type="PROSITE" id="PS50172"/>
    </source>
</evidence>
<dbReference type="GO" id="GO:0005524">
    <property type="term" value="F:ATP binding"/>
    <property type="evidence" value="ECO:0007669"/>
    <property type="project" value="UniProtKB-UniRule"/>
</dbReference>
<dbReference type="SMART" id="SM00382">
    <property type="entry name" value="AAA"/>
    <property type="match status" value="1"/>
</dbReference>
<dbReference type="InterPro" id="IPR012178">
    <property type="entry name" value="RFC1"/>
</dbReference>
<feature type="compositionally biased region" description="Basic and acidic residues" evidence="13">
    <location>
        <begin position="827"/>
        <end position="840"/>
    </location>
</feature>
<dbReference type="SMART" id="SM00292">
    <property type="entry name" value="BRCT"/>
    <property type="match status" value="1"/>
</dbReference>
<keyword evidence="7 12" id="KW-0067">ATP-binding</keyword>
<evidence type="ECO:0000313" key="16">
    <source>
        <dbReference type="Proteomes" id="UP001497497"/>
    </source>
</evidence>
<dbReference type="GO" id="GO:0061860">
    <property type="term" value="F:DNA clamp unloader activity"/>
    <property type="evidence" value="ECO:0007669"/>
    <property type="project" value="TreeGrafter"/>
</dbReference>
<feature type="compositionally biased region" description="Basic and acidic residues" evidence="13">
    <location>
        <begin position="1"/>
        <end position="16"/>
    </location>
</feature>
<feature type="compositionally biased region" description="Polar residues" evidence="13">
    <location>
        <begin position="212"/>
        <end position="244"/>
    </location>
</feature>
<evidence type="ECO:0000256" key="6">
    <source>
        <dbReference type="ARBA" id="ARBA00022741"/>
    </source>
</evidence>
<dbReference type="GO" id="GO:0016887">
    <property type="term" value="F:ATP hydrolysis activity"/>
    <property type="evidence" value="ECO:0007669"/>
    <property type="project" value="InterPro"/>
</dbReference>
<comment type="subcellular location">
    <subcellularLocation>
        <location evidence="1 12">Nucleus</location>
    </subcellularLocation>
</comment>
<dbReference type="InterPro" id="IPR013725">
    <property type="entry name" value="DNA_replication_fac_RFC1_C"/>
</dbReference>
<dbReference type="Pfam" id="PF00004">
    <property type="entry name" value="AAA"/>
    <property type="match status" value="1"/>
</dbReference>
<name>A0AAV2IPT2_LYMST</name>
<dbReference type="PROSITE" id="PS50172">
    <property type="entry name" value="BRCT"/>
    <property type="match status" value="1"/>
</dbReference>
<feature type="domain" description="BRCT" evidence="14">
    <location>
        <begin position="90"/>
        <end position="168"/>
    </location>
</feature>
<dbReference type="Proteomes" id="UP001497497">
    <property type="component" value="Unassembled WGS sequence"/>
</dbReference>
<dbReference type="GO" id="GO:0005634">
    <property type="term" value="C:nucleus"/>
    <property type="evidence" value="ECO:0007669"/>
    <property type="project" value="UniProtKB-SubCell"/>
</dbReference>